<organism evidence="1 2">
    <name type="scientific">Choristoneura fumiferana</name>
    <name type="common">Spruce budworm moth</name>
    <name type="synonym">Archips fumiferana</name>
    <dbReference type="NCBI Taxonomy" id="7141"/>
    <lineage>
        <taxon>Eukaryota</taxon>
        <taxon>Metazoa</taxon>
        <taxon>Ecdysozoa</taxon>
        <taxon>Arthropoda</taxon>
        <taxon>Hexapoda</taxon>
        <taxon>Insecta</taxon>
        <taxon>Pterygota</taxon>
        <taxon>Neoptera</taxon>
        <taxon>Endopterygota</taxon>
        <taxon>Lepidoptera</taxon>
        <taxon>Glossata</taxon>
        <taxon>Ditrysia</taxon>
        <taxon>Tortricoidea</taxon>
        <taxon>Tortricidae</taxon>
        <taxon>Tortricinae</taxon>
        <taxon>Choristoneura</taxon>
    </lineage>
</organism>
<protein>
    <submittedName>
        <fullName evidence="1">Uncharacterized protein</fullName>
    </submittedName>
</protein>
<sequence>MTEARPGIEPRNSCFVVRFFNYRTNLPVVNGSTPGYTFVAAVALDGTSCDTFRHRGKDAFPTQILKKKSSIIEQNLVLKKYAPHVINIMPDMVMHSTRVMYLLLPHDVFRLRKAREYLSEIVSEIRRSTEDPSFIKLAVLILNAFLRKMVLQTNQESPVSKLPWTSRSLMAEPPRYEARMAITGHSLYSAFLKNDDDGDNDDSDDGDDGDGDDDDDDDDDD</sequence>
<accession>A0ACC0JA51</accession>
<gene>
    <name evidence="1" type="ORF">MSG28_008143</name>
</gene>
<evidence type="ECO:0000313" key="2">
    <source>
        <dbReference type="Proteomes" id="UP001064048"/>
    </source>
</evidence>
<keyword evidence="2" id="KW-1185">Reference proteome</keyword>
<dbReference type="EMBL" id="CM046113">
    <property type="protein sequence ID" value="KAI8421011.1"/>
    <property type="molecule type" value="Genomic_DNA"/>
</dbReference>
<comment type="caution">
    <text evidence="1">The sequence shown here is derived from an EMBL/GenBank/DDBJ whole genome shotgun (WGS) entry which is preliminary data.</text>
</comment>
<name>A0ACC0JA51_CHOFU</name>
<proteinExistence type="predicted"/>
<evidence type="ECO:0000313" key="1">
    <source>
        <dbReference type="EMBL" id="KAI8421011.1"/>
    </source>
</evidence>
<reference evidence="1 2" key="1">
    <citation type="journal article" date="2022" name="Genome Biol. Evol.">
        <title>The Spruce Budworm Genome: Reconstructing the Evolutionary History of Antifreeze Proteins.</title>
        <authorList>
            <person name="Beliveau C."/>
            <person name="Gagne P."/>
            <person name="Picq S."/>
            <person name="Vernygora O."/>
            <person name="Keeling C.I."/>
            <person name="Pinkney K."/>
            <person name="Doucet D."/>
            <person name="Wen F."/>
            <person name="Johnston J.S."/>
            <person name="Maaroufi H."/>
            <person name="Boyle B."/>
            <person name="Laroche J."/>
            <person name="Dewar K."/>
            <person name="Juretic N."/>
            <person name="Blackburn G."/>
            <person name="Nisole A."/>
            <person name="Brunet B."/>
            <person name="Brandao M."/>
            <person name="Lumley L."/>
            <person name="Duan J."/>
            <person name="Quan G."/>
            <person name="Lucarotti C.J."/>
            <person name="Roe A.D."/>
            <person name="Sperling F.A.H."/>
            <person name="Levesque R.C."/>
            <person name="Cusson M."/>
        </authorList>
    </citation>
    <scope>NUCLEOTIDE SEQUENCE [LARGE SCALE GENOMIC DNA]</scope>
    <source>
        <strain evidence="1">Glfc:IPQL:Cfum</strain>
    </source>
</reference>
<dbReference type="Proteomes" id="UP001064048">
    <property type="component" value="Chromosome 13"/>
</dbReference>